<dbReference type="eggNOG" id="ENOG5032UPN">
    <property type="taxonomic scope" value="Bacteria"/>
</dbReference>
<accession>A0A0B7HBW4</accession>
<keyword evidence="2" id="KW-1185">Reference proteome</keyword>
<sequence>MTMNRKYLFLIILLGIFSCNVKDSDPAEEDYSKLFPWKGIEKPENAYEDMNIRLCNPNDALSSYRYPGVSIDNQREYDVTIKCQYREAPQTSSLARFEVRFIDDKKQIVVVGSDASNSNITHKLTDGVEFSKTFRVKSGYPMYLLVNGIGDRGSNIKASISAVSKDGLIVVPTLSTEQSQNNEGPNRIPSPYCEYIILP</sequence>
<evidence type="ECO:0000313" key="1">
    <source>
        <dbReference type="EMBL" id="CEN36064.1"/>
    </source>
</evidence>
<gene>
    <name evidence="1" type="ORF">CCYN2B_30043</name>
</gene>
<reference evidence="2" key="1">
    <citation type="submission" date="2015-01" db="EMBL/GenBank/DDBJ databases">
        <authorList>
            <person name="MANFREDI Pablo"/>
        </authorList>
    </citation>
    <scope>NUCLEOTIDE SEQUENCE [LARGE SCALE GENOMIC DNA]</scope>
    <source>
        <strain evidence="2">Ccyn2B</strain>
    </source>
</reference>
<evidence type="ECO:0008006" key="3">
    <source>
        <dbReference type="Google" id="ProtNLM"/>
    </source>
</evidence>
<name>A0A0B7HBW4_9FLAO</name>
<proteinExistence type="predicted"/>
<protein>
    <recommendedName>
        <fullName evidence="3">Lipoprotein</fullName>
    </recommendedName>
</protein>
<evidence type="ECO:0000313" key="2">
    <source>
        <dbReference type="Proteomes" id="UP000038055"/>
    </source>
</evidence>
<dbReference type="Proteomes" id="UP000038055">
    <property type="component" value="Unassembled WGS sequence"/>
</dbReference>
<dbReference type="STRING" id="28189.CCYN74_240002"/>
<dbReference type="AlphaFoldDB" id="A0A0B7HBW4"/>
<dbReference type="PROSITE" id="PS51257">
    <property type="entry name" value="PROKAR_LIPOPROTEIN"/>
    <property type="match status" value="1"/>
</dbReference>
<organism evidence="1 2">
    <name type="scientific">Capnocytophaga cynodegmi</name>
    <dbReference type="NCBI Taxonomy" id="28189"/>
    <lineage>
        <taxon>Bacteria</taxon>
        <taxon>Pseudomonadati</taxon>
        <taxon>Bacteroidota</taxon>
        <taxon>Flavobacteriia</taxon>
        <taxon>Flavobacteriales</taxon>
        <taxon>Flavobacteriaceae</taxon>
        <taxon>Capnocytophaga</taxon>
    </lineage>
</organism>
<dbReference type="EMBL" id="CDOD01000023">
    <property type="protein sequence ID" value="CEN36064.1"/>
    <property type="molecule type" value="Genomic_DNA"/>
</dbReference>